<comment type="caution">
    <text evidence="1">The sequence shown here is derived from an EMBL/GenBank/DDBJ whole genome shotgun (WGS) entry which is preliminary data.</text>
</comment>
<dbReference type="Proteomes" id="UP000730739">
    <property type="component" value="Unassembled WGS sequence"/>
</dbReference>
<evidence type="ECO:0000313" key="2">
    <source>
        <dbReference type="Proteomes" id="UP000730739"/>
    </source>
</evidence>
<evidence type="ECO:0000313" key="1">
    <source>
        <dbReference type="EMBL" id="MBP2234368.1"/>
    </source>
</evidence>
<dbReference type="EMBL" id="JAGILA010000001">
    <property type="protein sequence ID" value="MBP2234368.1"/>
    <property type="molecule type" value="Genomic_DNA"/>
</dbReference>
<keyword evidence="2" id="KW-1185">Reference proteome</keyword>
<name>A0ABS4QUN8_9HYPH</name>
<organism evidence="1 2">
    <name type="scientific">Sinorhizobium kostiense</name>
    <dbReference type="NCBI Taxonomy" id="76747"/>
    <lineage>
        <taxon>Bacteria</taxon>
        <taxon>Pseudomonadati</taxon>
        <taxon>Pseudomonadota</taxon>
        <taxon>Alphaproteobacteria</taxon>
        <taxon>Hyphomicrobiales</taxon>
        <taxon>Rhizobiaceae</taxon>
        <taxon>Sinorhizobium/Ensifer group</taxon>
        <taxon>Sinorhizobium</taxon>
    </lineage>
</organism>
<protein>
    <recommendedName>
        <fullName evidence="3">Transposase</fullName>
    </recommendedName>
</protein>
<sequence length="76" mass="8131">MQRAGGGDGPLDHLLGVRRQYRCNKGGHDKLQLLKGSADASRRQITMFQSAQAVLAFIWLRAATSASAASLDDAGF</sequence>
<reference evidence="1 2" key="1">
    <citation type="submission" date="2021-03" db="EMBL/GenBank/DDBJ databases">
        <title>Genomic Encyclopedia of Type Strains, Phase IV (KMG-IV): sequencing the most valuable type-strain genomes for metagenomic binning, comparative biology and taxonomic classification.</title>
        <authorList>
            <person name="Goeker M."/>
        </authorList>
    </citation>
    <scope>NUCLEOTIDE SEQUENCE [LARGE SCALE GENOMIC DNA]</scope>
    <source>
        <strain evidence="1 2">DSM 13372</strain>
    </source>
</reference>
<gene>
    <name evidence="1" type="ORF">J2Z31_000858</name>
</gene>
<proteinExistence type="predicted"/>
<evidence type="ECO:0008006" key="3">
    <source>
        <dbReference type="Google" id="ProtNLM"/>
    </source>
</evidence>
<accession>A0ABS4QUN8</accession>